<dbReference type="InParanoid" id="A0A482X047"/>
<dbReference type="GO" id="GO:0008270">
    <property type="term" value="F:zinc ion binding"/>
    <property type="evidence" value="ECO:0007669"/>
    <property type="project" value="UniProtKB-KW"/>
</dbReference>
<dbReference type="CDD" id="cd16541">
    <property type="entry name" value="RING-HC_RNF123"/>
    <property type="match status" value="1"/>
</dbReference>
<feature type="domain" description="B30.2/SPRY" evidence="12">
    <location>
        <begin position="83"/>
        <end position="274"/>
    </location>
</feature>
<dbReference type="OrthoDB" id="258495at2759"/>
<evidence type="ECO:0000256" key="10">
    <source>
        <dbReference type="SAM" id="Phobius"/>
    </source>
</evidence>
<evidence type="ECO:0000313" key="14">
    <source>
        <dbReference type="EMBL" id="RZF38962.1"/>
    </source>
</evidence>
<dbReference type="Proteomes" id="UP000291343">
    <property type="component" value="Unassembled WGS sequence"/>
</dbReference>
<evidence type="ECO:0000256" key="9">
    <source>
        <dbReference type="SAM" id="Coils"/>
    </source>
</evidence>
<dbReference type="FunCoup" id="A0A482X047">
    <property type="interactions" value="573"/>
</dbReference>
<dbReference type="InterPro" id="IPR013083">
    <property type="entry name" value="Znf_RING/FYVE/PHD"/>
</dbReference>
<dbReference type="GO" id="GO:0016567">
    <property type="term" value="P:protein ubiquitination"/>
    <property type="evidence" value="ECO:0007669"/>
    <property type="project" value="UniProtKB-ARBA"/>
</dbReference>
<feature type="coiled-coil region" evidence="9">
    <location>
        <begin position="788"/>
        <end position="822"/>
    </location>
</feature>
<keyword evidence="5 8" id="KW-0863">Zinc-finger</keyword>
<evidence type="ECO:0000256" key="6">
    <source>
        <dbReference type="ARBA" id="ARBA00022786"/>
    </source>
</evidence>
<keyword evidence="6" id="KW-0833">Ubl conjugation pathway</keyword>
<dbReference type="GO" id="GO:0061630">
    <property type="term" value="F:ubiquitin protein ligase activity"/>
    <property type="evidence" value="ECO:0007669"/>
    <property type="project" value="UniProtKB-EC"/>
</dbReference>
<dbReference type="InterPro" id="IPR000156">
    <property type="entry name" value="Ran_bind_dom"/>
</dbReference>
<dbReference type="PROSITE" id="PS50089">
    <property type="entry name" value="ZF_RING_2"/>
    <property type="match status" value="1"/>
</dbReference>
<dbReference type="Gene3D" id="2.60.120.920">
    <property type="match status" value="1"/>
</dbReference>
<organism evidence="14 15">
    <name type="scientific">Laodelphax striatellus</name>
    <name type="common">Small brown planthopper</name>
    <name type="synonym">Delphax striatella</name>
    <dbReference type="NCBI Taxonomy" id="195883"/>
    <lineage>
        <taxon>Eukaryota</taxon>
        <taxon>Metazoa</taxon>
        <taxon>Ecdysozoa</taxon>
        <taxon>Arthropoda</taxon>
        <taxon>Hexapoda</taxon>
        <taxon>Insecta</taxon>
        <taxon>Pterygota</taxon>
        <taxon>Neoptera</taxon>
        <taxon>Paraneoptera</taxon>
        <taxon>Hemiptera</taxon>
        <taxon>Auchenorrhyncha</taxon>
        <taxon>Fulgoroidea</taxon>
        <taxon>Delphacidae</taxon>
        <taxon>Criomorphinae</taxon>
        <taxon>Laodelphax</taxon>
    </lineage>
</organism>
<dbReference type="Pfam" id="PF00638">
    <property type="entry name" value="Ran_BP1"/>
    <property type="match status" value="1"/>
</dbReference>
<dbReference type="InterPro" id="IPR001841">
    <property type="entry name" value="Znf_RING"/>
</dbReference>
<dbReference type="InterPro" id="IPR001870">
    <property type="entry name" value="B30.2/SPRY"/>
</dbReference>
<feature type="transmembrane region" description="Helical" evidence="10">
    <location>
        <begin position="705"/>
        <end position="723"/>
    </location>
</feature>
<dbReference type="GO" id="GO:0005737">
    <property type="term" value="C:cytoplasm"/>
    <property type="evidence" value="ECO:0007669"/>
    <property type="project" value="TreeGrafter"/>
</dbReference>
<evidence type="ECO:0000313" key="15">
    <source>
        <dbReference type="Proteomes" id="UP000291343"/>
    </source>
</evidence>
<keyword evidence="4" id="KW-0479">Metal-binding</keyword>
<feature type="domain" description="RING-type" evidence="11">
    <location>
        <begin position="1299"/>
        <end position="1337"/>
    </location>
</feature>
<dbReference type="InterPro" id="IPR045129">
    <property type="entry name" value="RNF123/RKP/RSPRY1"/>
</dbReference>
<dbReference type="PROSITE" id="PS50196">
    <property type="entry name" value="RANBD1"/>
    <property type="match status" value="1"/>
</dbReference>
<accession>A0A482X047</accession>
<comment type="catalytic activity">
    <reaction evidence="1">
        <text>S-ubiquitinyl-[E2 ubiquitin-conjugating enzyme]-L-cysteine + [acceptor protein]-L-lysine = [E2 ubiquitin-conjugating enzyme]-L-cysteine + N(6)-ubiquitinyl-[acceptor protein]-L-lysine.</text>
        <dbReference type="EC" id="2.3.2.27"/>
    </reaction>
</comment>
<keyword evidence="10" id="KW-1133">Transmembrane helix</keyword>
<evidence type="ECO:0000256" key="3">
    <source>
        <dbReference type="ARBA" id="ARBA00022679"/>
    </source>
</evidence>
<comment type="caution">
    <text evidence="14">The sequence shown here is derived from an EMBL/GenBank/DDBJ whole genome shotgun (WGS) entry which is preliminary data.</text>
</comment>
<dbReference type="EC" id="2.3.2.27" evidence="2"/>
<dbReference type="Pfam" id="PF13920">
    <property type="entry name" value="zf-C3HC4_3"/>
    <property type="match status" value="1"/>
</dbReference>
<evidence type="ECO:0000259" key="13">
    <source>
        <dbReference type="PROSITE" id="PS50196"/>
    </source>
</evidence>
<evidence type="ECO:0000259" key="11">
    <source>
        <dbReference type="PROSITE" id="PS50089"/>
    </source>
</evidence>
<dbReference type="SMART" id="SM00449">
    <property type="entry name" value="SPRY"/>
    <property type="match status" value="1"/>
</dbReference>
<evidence type="ECO:0000256" key="8">
    <source>
        <dbReference type="PROSITE-ProRule" id="PRU00175"/>
    </source>
</evidence>
<reference evidence="14 15" key="1">
    <citation type="journal article" date="2017" name="Gigascience">
        <title>Genome sequence of the small brown planthopper, Laodelphax striatellus.</title>
        <authorList>
            <person name="Zhu J."/>
            <person name="Jiang F."/>
            <person name="Wang X."/>
            <person name="Yang P."/>
            <person name="Bao Y."/>
            <person name="Zhao W."/>
            <person name="Wang W."/>
            <person name="Lu H."/>
            <person name="Wang Q."/>
            <person name="Cui N."/>
            <person name="Li J."/>
            <person name="Chen X."/>
            <person name="Luo L."/>
            <person name="Yu J."/>
            <person name="Kang L."/>
            <person name="Cui F."/>
        </authorList>
    </citation>
    <scope>NUCLEOTIDE SEQUENCE [LARGE SCALE GENOMIC DNA]</scope>
    <source>
        <strain evidence="14">Lst14</strain>
    </source>
</reference>
<dbReference type="InterPro" id="IPR043136">
    <property type="entry name" value="B30.2/SPRY_sf"/>
</dbReference>
<evidence type="ECO:0000256" key="7">
    <source>
        <dbReference type="ARBA" id="ARBA00022833"/>
    </source>
</evidence>
<dbReference type="Gene3D" id="2.30.29.30">
    <property type="entry name" value="Pleckstrin-homology domain (PH domain)/Phosphotyrosine-binding domain (PTB)"/>
    <property type="match status" value="1"/>
</dbReference>
<protein>
    <recommendedName>
        <fullName evidence="2">RING-type E3 ubiquitin transferase</fullName>
        <ecNumber evidence="2">2.3.2.27</ecNumber>
    </recommendedName>
</protein>
<keyword evidence="15" id="KW-1185">Reference proteome</keyword>
<sequence>MFYDILKYRNPSFIKQRAKLFRFDSTEAPGEWKERGTGDVKLLRHRERNTVRVVMRRDKTLKICANHFGIDVENIIESVFGTDISQEVFSLHGVIEDNFKTSSVLECVQACVRRNLEQTEEEVRHLEPLVDTRRGRLGSKESINDRLVKRLSGKCHYEVQLGSKGIMQIGWAMGNCKFSQEIGVGDTINSYSFDGHRVRRWNVSTYPYGESWVSGDIIGSTIDLDAGSIEFYRNGHSMGEAFKNIQMGPGFSYYPAVSLAFGENLVANFGSTPFKFQVDGFQSPERAPLVPVAKADLLLKWFKNLLVYSDPRYQSQDATQPTGAVSPEGITMIFGHLLMQHLAPLLSIPFVVDASLMPFLMDLGRKSVTPGKKTPSRTVPAVWLNMFLDMFWLFLDASEQKRCLEAVSSNLLSRFRSVSFSVEYTLQKETLQLLTLLCRHSKTRVFLLQNVLFDKVKFANLSHMKPLDAKGLCEAVSVPYWKGIEDEIVDGEGKLKRYLDDCERMKAGIMAVENMQKEFILALMDNSDGTREQPSSRRLFLAKFRQYLHDTMLFSKSSLSMLQQTLPVVATPLPIVLCCFHRLLAAAQTLMESEVRPRLTRTLYDGFDIPVRSFIDRSLNHFNIDRFGGVMTHLRKVHAAEIAQELGADHPLSAPDQHDDVHMCTSIGQRLLIVVHVNGLINSYFISIMKVMLLNSVSFDILSMTSYNVLVFFSAGYMLPVLARMIQSQMGGGPLPLILRGHALIPSCSTMEKVITAGDIDPEKSFIELVDGLVLFYHLCAHKQLIKVSSLRDNMEEFENALEEMKTNLRKIQRRNFSAQKEITKSILVFEEKLTEMSRHMAWVRAAIFSPEKQEELTWLLRIVICTLQRASAKGKLLSFVPEYYLDTLIELSTALRSLFHPTVPIDNIPDIQCILMDVGQFICTHFADPRIVHASCKDTLVQALANFVCNAGTLKCLEMLPLESRSLMICGLLRPYENRAWAQSNWVLVRFWQGNGFAFRYNRSPHLTTKFGPRDFRLDGSLIVQPIEPCPSVVFQQQISDALINDEKLATAFINSMLNQLNWAFSEFIGMLQEIQNLTSRPERPERVLIESRQLKICATCFDLTLSLLRVLEMMASIARPLFTNTSRESSETLLERMCQLLCQVLNRISSVTGCFQYVVDMEIPELEPVDHFPILTAVIGILLALLQDELGPGDYDEETSLLDSSQRIGVVSKALLSEPSFQMSSLQFVLGEQQPKSSLSKLKSSSSTARPKTFSFADYPQDITYIELEQVREMIAHLTWCQNRLSLAKEEDEDALCSICYAYPTTATFHPCEHLSCRLCIKHHLMNNKDCFFCKTIIKKVTMMDGTVLFNSEEPENASASADLTE</sequence>
<evidence type="ECO:0000256" key="4">
    <source>
        <dbReference type="ARBA" id="ARBA00022723"/>
    </source>
</evidence>
<dbReference type="Pfam" id="PF00622">
    <property type="entry name" value="SPRY"/>
    <property type="match status" value="1"/>
</dbReference>
<keyword evidence="7" id="KW-0862">Zinc</keyword>
<proteinExistence type="predicted"/>
<dbReference type="Gene3D" id="3.30.40.10">
    <property type="entry name" value="Zinc/RING finger domain, C3HC4 (zinc finger)"/>
    <property type="match status" value="1"/>
</dbReference>
<evidence type="ECO:0000256" key="5">
    <source>
        <dbReference type="ARBA" id="ARBA00022771"/>
    </source>
</evidence>
<dbReference type="InterPro" id="IPR011993">
    <property type="entry name" value="PH-like_dom_sf"/>
</dbReference>
<dbReference type="SUPFAM" id="SSF50729">
    <property type="entry name" value="PH domain-like"/>
    <property type="match status" value="1"/>
</dbReference>
<dbReference type="SUPFAM" id="SSF57850">
    <property type="entry name" value="RING/U-box"/>
    <property type="match status" value="1"/>
</dbReference>
<dbReference type="FunFam" id="3.30.40.10:FF:000133">
    <property type="entry name" value="E3 ubiquitin-protein ligase RNF123"/>
    <property type="match status" value="1"/>
</dbReference>
<keyword evidence="10" id="KW-0472">Membrane</keyword>
<feature type="domain" description="RanBD1" evidence="13">
    <location>
        <begin position="12"/>
        <end position="67"/>
    </location>
</feature>
<name>A0A482X047_LAOST</name>
<dbReference type="PANTHER" id="PTHR13363:SF5">
    <property type="entry name" value="E3 UBIQUITIN-PROTEIN LIGASE RNF123"/>
    <property type="match status" value="1"/>
</dbReference>
<dbReference type="GO" id="GO:0051603">
    <property type="term" value="P:proteolysis involved in protein catabolic process"/>
    <property type="evidence" value="ECO:0007669"/>
    <property type="project" value="TreeGrafter"/>
</dbReference>
<gene>
    <name evidence="14" type="ORF">LSTR_LSTR003705</name>
</gene>
<dbReference type="InterPro" id="IPR003877">
    <property type="entry name" value="SPRY_dom"/>
</dbReference>
<dbReference type="InterPro" id="IPR057987">
    <property type="entry name" value="TPR_RNF123/RKP"/>
</dbReference>
<dbReference type="PROSITE" id="PS50188">
    <property type="entry name" value="B302_SPRY"/>
    <property type="match status" value="1"/>
</dbReference>
<keyword evidence="9" id="KW-0175">Coiled coil</keyword>
<dbReference type="SUPFAM" id="SSF49899">
    <property type="entry name" value="Concanavalin A-like lectins/glucanases"/>
    <property type="match status" value="1"/>
</dbReference>
<dbReference type="PANTHER" id="PTHR13363">
    <property type="entry name" value="RING FINGER AND SRY DOMAIN-CONTAINING"/>
    <property type="match status" value="1"/>
</dbReference>
<dbReference type="InterPro" id="IPR013320">
    <property type="entry name" value="ConA-like_dom_sf"/>
</dbReference>
<dbReference type="STRING" id="195883.A0A482X047"/>
<keyword evidence="3" id="KW-0808">Transferase</keyword>
<dbReference type="SMART" id="SM00160">
    <property type="entry name" value="RanBD"/>
    <property type="match status" value="1"/>
</dbReference>
<keyword evidence="10" id="KW-0812">Transmembrane</keyword>
<dbReference type="Pfam" id="PF25576">
    <property type="entry name" value="TPR_RNF123"/>
    <property type="match status" value="1"/>
</dbReference>
<feature type="transmembrane region" description="Helical" evidence="10">
    <location>
        <begin position="671"/>
        <end position="693"/>
    </location>
</feature>
<evidence type="ECO:0000256" key="2">
    <source>
        <dbReference type="ARBA" id="ARBA00012483"/>
    </source>
</evidence>
<dbReference type="EMBL" id="QKKF02020956">
    <property type="protein sequence ID" value="RZF38962.1"/>
    <property type="molecule type" value="Genomic_DNA"/>
</dbReference>
<evidence type="ECO:0000259" key="12">
    <source>
        <dbReference type="PROSITE" id="PS50188"/>
    </source>
</evidence>
<evidence type="ECO:0000256" key="1">
    <source>
        <dbReference type="ARBA" id="ARBA00000900"/>
    </source>
</evidence>
<dbReference type="SMR" id="A0A482X047"/>